<dbReference type="CDD" id="cd06533">
    <property type="entry name" value="Glyco_transf_WecG_TagA"/>
    <property type="match status" value="1"/>
</dbReference>
<name>A0A0D6JET2_9HYPH</name>
<accession>A0A0D6JET2</accession>
<dbReference type="EC" id="2.4.1.187" evidence="3"/>
<proteinExistence type="predicted"/>
<keyword evidence="4" id="KW-1185">Reference proteome</keyword>
<dbReference type="RefSeq" id="WP_197540900.1">
    <property type="nucleotide sequence ID" value="NZ_LN829119.1"/>
</dbReference>
<dbReference type="Pfam" id="PF03808">
    <property type="entry name" value="Glyco_tran_WecG"/>
    <property type="match status" value="1"/>
</dbReference>
<dbReference type="KEGG" id="fiy:BN1229_v1_1952"/>
<dbReference type="KEGG" id="fil:BN1229_v1_1950"/>
<dbReference type="NCBIfam" id="TIGR00696">
    <property type="entry name" value="wecG_tagA_cpsF"/>
    <property type="match status" value="1"/>
</dbReference>
<gene>
    <name evidence="3" type="ORF">YBN1229_v1_1952</name>
</gene>
<evidence type="ECO:0000256" key="1">
    <source>
        <dbReference type="ARBA" id="ARBA00022676"/>
    </source>
</evidence>
<evidence type="ECO:0000313" key="3">
    <source>
        <dbReference type="EMBL" id="CPR18982.1"/>
    </source>
</evidence>
<reference evidence="4" key="1">
    <citation type="submission" date="2015-02" db="EMBL/GenBank/DDBJ databases">
        <authorList>
            <person name="Chooi Y.-H."/>
        </authorList>
    </citation>
    <scope>NUCLEOTIDE SEQUENCE [LARGE SCALE GENOMIC DNA]</scope>
    <source>
        <strain evidence="4">strain Y</strain>
    </source>
</reference>
<sequence>MLSKRMPLPQAVAVKSLPHKLILGVPVAVTTMSEAVDTIGRWIAGRESRYVCASDVHSIMRAQETASHMEALNAADMVVPDGMPVVWASRLYGAAKAQRVCGPDLMLAVCERSLTTGWTHYFYGGAEGVADVLAEKLRTRYPGLKVVGTDCPPFRPLTDGETQAALQRINDAAPDIVWVGLGCPKQEAWMLKHRPDLPGKTLVGVGAAFDFHTDRVKRAPVWMQNSGLEWAHRLASEPRRLWRRYLLQAPRFVFASLREWISGSART</sequence>
<dbReference type="PANTHER" id="PTHR34136">
    <property type="match status" value="1"/>
</dbReference>
<dbReference type="GO" id="GO:0047244">
    <property type="term" value="F:N-acetylglucosaminyldiphosphoundecaprenol N-acetyl-beta-D-mannosaminyltransferase activity"/>
    <property type="evidence" value="ECO:0007669"/>
    <property type="project" value="UniProtKB-EC"/>
</dbReference>
<protein>
    <submittedName>
        <fullName evidence="3">Glycosyl transferase, WecB/TagA/CpsF family</fullName>
        <ecNumber evidence="3">2.4.1.187</ecNumber>
    </submittedName>
</protein>
<dbReference type="AlphaFoldDB" id="A0A0D6JET2"/>
<evidence type="ECO:0000256" key="2">
    <source>
        <dbReference type="ARBA" id="ARBA00022679"/>
    </source>
</evidence>
<dbReference type="InterPro" id="IPR004629">
    <property type="entry name" value="WecG_TagA_CpsF"/>
</dbReference>
<dbReference type="PANTHER" id="PTHR34136:SF1">
    <property type="entry name" value="UDP-N-ACETYL-D-MANNOSAMINURONIC ACID TRANSFERASE"/>
    <property type="match status" value="1"/>
</dbReference>
<evidence type="ECO:0000313" key="4">
    <source>
        <dbReference type="Proteomes" id="UP000033187"/>
    </source>
</evidence>
<dbReference type="Proteomes" id="UP000033187">
    <property type="component" value="Chromosome 1"/>
</dbReference>
<organism evidence="3 4">
    <name type="scientific">Candidatus Filomicrobium marinum</name>
    <dbReference type="NCBI Taxonomy" id="1608628"/>
    <lineage>
        <taxon>Bacteria</taxon>
        <taxon>Pseudomonadati</taxon>
        <taxon>Pseudomonadota</taxon>
        <taxon>Alphaproteobacteria</taxon>
        <taxon>Hyphomicrobiales</taxon>
        <taxon>Hyphomicrobiaceae</taxon>
        <taxon>Filomicrobium</taxon>
    </lineage>
</organism>
<keyword evidence="1 3" id="KW-0328">Glycosyltransferase</keyword>
<keyword evidence="2 3" id="KW-0808">Transferase</keyword>
<dbReference type="EMBL" id="LN829119">
    <property type="protein sequence ID" value="CPR18982.1"/>
    <property type="molecule type" value="Genomic_DNA"/>
</dbReference>